<keyword evidence="2" id="KW-1133">Transmembrane helix</keyword>
<sequence length="128" mass="15228">MDDTQKLKLTKNFVIFLALTYGFHFLLFPMYVRGRRYGYTRQHNSGYEIIHKKEEHEQQQNVKLGLPPPSLPPKHTDFPGLKELVEETASNSDDEEFYRQLDKRVKFINNQYSVMRENTSAQKDKYKP</sequence>
<dbReference type="Proteomes" id="UP000324222">
    <property type="component" value="Unassembled WGS sequence"/>
</dbReference>
<evidence type="ECO:0000313" key="4">
    <source>
        <dbReference type="Proteomes" id="UP000324222"/>
    </source>
</evidence>
<dbReference type="AlphaFoldDB" id="A0A5B7HLV6"/>
<keyword evidence="4" id="KW-1185">Reference proteome</keyword>
<evidence type="ECO:0000256" key="2">
    <source>
        <dbReference type="SAM" id="Phobius"/>
    </source>
</evidence>
<dbReference type="EMBL" id="VSRR010031974">
    <property type="protein sequence ID" value="MPC70926.1"/>
    <property type="molecule type" value="Genomic_DNA"/>
</dbReference>
<evidence type="ECO:0000256" key="1">
    <source>
        <dbReference type="SAM" id="MobiDB-lite"/>
    </source>
</evidence>
<reference evidence="3 4" key="1">
    <citation type="submission" date="2019-05" db="EMBL/GenBank/DDBJ databases">
        <title>Another draft genome of Portunus trituberculatus and its Hox gene families provides insights of decapod evolution.</title>
        <authorList>
            <person name="Jeong J.-H."/>
            <person name="Song I."/>
            <person name="Kim S."/>
            <person name="Choi T."/>
            <person name="Kim D."/>
            <person name="Ryu S."/>
            <person name="Kim W."/>
        </authorList>
    </citation>
    <scope>NUCLEOTIDE SEQUENCE [LARGE SCALE GENOMIC DNA]</scope>
    <source>
        <tissue evidence="3">Muscle</tissue>
    </source>
</reference>
<feature type="transmembrane region" description="Helical" evidence="2">
    <location>
        <begin position="12"/>
        <end position="32"/>
    </location>
</feature>
<accession>A0A5B7HLV6</accession>
<comment type="caution">
    <text evidence="3">The sequence shown here is derived from an EMBL/GenBank/DDBJ whole genome shotgun (WGS) entry which is preliminary data.</text>
</comment>
<dbReference type="OrthoDB" id="5842031at2759"/>
<gene>
    <name evidence="3" type="ORF">E2C01_065189</name>
</gene>
<keyword evidence="2" id="KW-0472">Membrane</keyword>
<evidence type="ECO:0008006" key="5">
    <source>
        <dbReference type="Google" id="ProtNLM"/>
    </source>
</evidence>
<name>A0A5B7HLV6_PORTR</name>
<keyword evidence="2" id="KW-0812">Transmembrane</keyword>
<feature type="region of interest" description="Disordered" evidence="1">
    <location>
        <begin position="57"/>
        <end position="77"/>
    </location>
</feature>
<organism evidence="3 4">
    <name type="scientific">Portunus trituberculatus</name>
    <name type="common">Swimming crab</name>
    <name type="synonym">Neptunus trituberculatus</name>
    <dbReference type="NCBI Taxonomy" id="210409"/>
    <lineage>
        <taxon>Eukaryota</taxon>
        <taxon>Metazoa</taxon>
        <taxon>Ecdysozoa</taxon>
        <taxon>Arthropoda</taxon>
        <taxon>Crustacea</taxon>
        <taxon>Multicrustacea</taxon>
        <taxon>Malacostraca</taxon>
        <taxon>Eumalacostraca</taxon>
        <taxon>Eucarida</taxon>
        <taxon>Decapoda</taxon>
        <taxon>Pleocyemata</taxon>
        <taxon>Brachyura</taxon>
        <taxon>Eubrachyura</taxon>
        <taxon>Portunoidea</taxon>
        <taxon>Portunidae</taxon>
        <taxon>Portuninae</taxon>
        <taxon>Portunus</taxon>
    </lineage>
</organism>
<proteinExistence type="predicted"/>
<evidence type="ECO:0000313" key="3">
    <source>
        <dbReference type="EMBL" id="MPC70926.1"/>
    </source>
</evidence>
<protein>
    <recommendedName>
        <fullName evidence="5">Transmembrane protein</fullName>
    </recommendedName>
</protein>